<proteinExistence type="predicted"/>
<dbReference type="EMBL" id="JABFAF010000008">
    <property type="protein sequence ID" value="MBA0863702.1"/>
    <property type="molecule type" value="Genomic_DNA"/>
</dbReference>
<organism evidence="1 2">
    <name type="scientific">Gossypium schwendimanii</name>
    <name type="common">Cotton</name>
    <dbReference type="NCBI Taxonomy" id="34291"/>
    <lineage>
        <taxon>Eukaryota</taxon>
        <taxon>Viridiplantae</taxon>
        <taxon>Streptophyta</taxon>
        <taxon>Embryophyta</taxon>
        <taxon>Tracheophyta</taxon>
        <taxon>Spermatophyta</taxon>
        <taxon>Magnoliopsida</taxon>
        <taxon>eudicotyledons</taxon>
        <taxon>Gunneridae</taxon>
        <taxon>Pentapetalae</taxon>
        <taxon>rosids</taxon>
        <taxon>malvids</taxon>
        <taxon>Malvales</taxon>
        <taxon>Malvaceae</taxon>
        <taxon>Malvoideae</taxon>
        <taxon>Gossypium</taxon>
    </lineage>
</organism>
<evidence type="ECO:0000313" key="1">
    <source>
        <dbReference type="EMBL" id="MBA0863702.1"/>
    </source>
</evidence>
<evidence type="ECO:0000313" key="2">
    <source>
        <dbReference type="Proteomes" id="UP000593576"/>
    </source>
</evidence>
<dbReference type="AlphaFoldDB" id="A0A7J9LXY0"/>
<accession>A0A7J9LXY0</accession>
<protein>
    <submittedName>
        <fullName evidence="1">Uncharacterized protein</fullName>
    </submittedName>
</protein>
<name>A0A7J9LXY0_GOSSC</name>
<keyword evidence="2" id="KW-1185">Reference proteome</keyword>
<dbReference type="Proteomes" id="UP000593576">
    <property type="component" value="Unassembled WGS sequence"/>
</dbReference>
<sequence>MLSLKGSNTPKFMIHIAQGLHRLIRLLNWQSELQPYCQKNTDKSVLLSPRG</sequence>
<comment type="caution">
    <text evidence="1">The sequence shown here is derived from an EMBL/GenBank/DDBJ whole genome shotgun (WGS) entry which is preliminary data.</text>
</comment>
<gene>
    <name evidence="1" type="ORF">Goshw_024668</name>
</gene>
<reference evidence="1 2" key="1">
    <citation type="journal article" date="2019" name="Genome Biol. Evol.">
        <title>Insights into the evolution of the New World diploid cottons (Gossypium, subgenus Houzingenia) based on genome sequencing.</title>
        <authorList>
            <person name="Grover C.E."/>
            <person name="Arick M.A. 2nd"/>
            <person name="Thrash A."/>
            <person name="Conover J.L."/>
            <person name="Sanders W.S."/>
            <person name="Peterson D.G."/>
            <person name="Frelichowski J.E."/>
            <person name="Scheffler J.A."/>
            <person name="Scheffler B.E."/>
            <person name="Wendel J.F."/>
        </authorList>
    </citation>
    <scope>NUCLEOTIDE SEQUENCE [LARGE SCALE GENOMIC DNA]</scope>
    <source>
        <strain evidence="1">1</strain>
        <tissue evidence="1">Leaf</tissue>
    </source>
</reference>